<comment type="caution">
    <text evidence="9">The sequence shown here is derived from an EMBL/GenBank/DDBJ whole genome shotgun (WGS) entry which is preliminary data.</text>
</comment>
<protein>
    <recommendedName>
        <fullName evidence="8">HTH myb-type domain-containing protein</fullName>
    </recommendedName>
</protein>
<dbReference type="InterPro" id="IPR046955">
    <property type="entry name" value="PHR1-like"/>
</dbReference>
<feature type="region of interest" description="Disordered" evidence="7">
    <location>
        <begin position="235"/>
        <end position="257"/>
    </location>
</feature>
<keyword evidence="4" id="KW-0175">Coiled coil</keyword>
<dbReference type="PANTHER" id="PTHR31499:SF80">
    <property type="entry name" value="HTH MYB-TYPE DOMAIN-CONTAINING PROTEIN"/>
    <property type="match status" value="1"/>
</dbReference>
<evidence type="ECO:0000256" key="6">
    <source>
        <dbReference type="ARBA" id="ARBA00023242"/>
    </source>
</evidence>
<feature type="region of interest" description="Disordered" evidence="7">
    <location>
        <begin position="550"/>
        <end position="615"/>
    </location>
</feature>
<gene>
    <name evidence="9" type="ORF">RD792_003267</name>
</gene>
<feature type="compositionally biased region" description="Polar residues" evidence="7">
    <location>
        <begin position="552"/>
        <end position="574"/>
    </location>
</feature>
<dbReference type="Pfam" id="PF00249">
    <property type="entry name" value="Myb_DNA-binding"/>
    <property type="match status" value="1"/>
</dbReference>
<dbReference type="EMBL" id="JAYDYQ010001087">
    <property type="protein sequence ID" value="KAK4492458.1"/>
    <property type="molecule type" value="Genomic_DNA"/>
</dbReference>
<dbReference type="InterPro" id="IPR017930">
    <property type="entry name" value="Myb_dom"/>
</dbReference>
<keyword evidence="6" id="KW-0539">Nucleus</keyword>
<evidence type="ECO:0000256" key="7">
    <source>
        <dbReference type="SAM" id="MobiDB-lite"/>
    </source>
</evidence>
<dbReference type="PROSITE" id="PS51294">
    <property type="entry name" value="HTH_MYB"/>
    <property type="match status" value="1"/>
</dbReference>
<dbReference type="InterPro" id="IPR001005">
    <property type="entry name" value="SANT/Myb"/>
</dbReference>
<keyword evidence="5" id="KW-0804">Transcription</keyword>
<evidence type="ECO:0000313" key="9">
    <source>
        <dbReference type="EMBL" id="KAK4492458.1"/>
    </source>
</evidence>
<organism evidence="9 10">
    <name type="scientific">Penstemon davidsonii</name>
    <dbReference type="NCBI Taxonomy" id="160366"/>
    <lineage>
        <taxon>Eukaryota</taxon>
        <taxon>Viridiplantae</taxon>
        <taxon>Streptophyta</taxon>
        <taxon>Embryophyta</taxon>
        <taxon>Tracheophyta</taxon>
        <taxon>Spermatophyta</taxon>
        <taxon>Magnoliopsida</taxon>
        <taxon>eudicotyledons</taxon>
        <taxon>Gunneridae</taxon>
        <taxon>Pentapetalae</taxon>
        <taxon>asterids</taxon>
        <taxon>lamiids</taxon>
        <taxon>Lamiales</taxon>
        <taxon>Plantaginaceae</taxon>
        <taxon>Cheloneae</taxon>
        <taxon>Penstemon</taxon>
    </lineage>
</organism>
<evidence type="ECO:0000256" key="5">
    <source>
        <dbReference type="ARBA" id="ARBA00023163"/>
    </source>
</evidence>
<dbReference type="Pfam" id="PF14379">
    <property type="entry name" value="Myb_CC_LHEQLE"/>
    <property type="match status" value="1"/>
</dbReference>
<comment type="similarity">
    <text evidence="2">Belongs to the MYB-CC family.</text>
</comment>
<feature type="domain" description="HTH myb-type" evidence="8">
    <location>
        <begin position="409"/>
        <end position="469"/>
    </location>
</feature>
<reference evidence="9 10" key="1">
    <citation type="journal article" date="2023" name="bioRxiv">
        <title>Genome report: Whole genome sequence and annotation of Penstemon davidsonii.</title>
        <authorList>
            <person name="Ostevik K.L."/>
            <person name="Alabady M."/>
            <person name="Zhang M."/>
            <person name="Rausher M.D."/>
        </authorList>
    </citation>
    <scope>NUCLEOTIDE SEQUENCE [LARGE SCALE GENOMIC DNA]</scope>
    <source>
        <strain evidence="9">DNT005</strain>
        <tissue evidence="9">Whole leaf</tissue>
    </source>
</reference>
<keyword evidence="10" id="KW-1185">Reference proteome</keyword>
<sequence length="615" mass="68040">MCNGSGVAFVSIVQRTIINNFCHGLNAARLLILRCKSWWRQQLSQQSSLVRRAKERRTRHRSILLPHSPVTEPPPQQIRTYGSDLNVYTQPRRIHTYRIRYAPISRDCGIDFIGAGPSDSFVISGDLIYRSLFFISYIEVAVAQPKPTMEAKHVSIQRSGTRQLSNCGASGALSSSFPVIPTPLEETYPKFPNSPRIYLEREFVQRPPAVISPLSSSSGVVGHIFSSSSGFSTDLHFSSGQQQEKHPRQSTFISQSASSGKSVILPSVDSGVLQSTASSHLNKENNDSWCTDTLPDFLDFNPISTTIQNSHLDGSNNADIAMPSEDISKRSDWQEWADQLITDNDALTSDWSELLADANAADPEPMASYQIMKPSTNLSAQQPHIAQQLPSTPGEICGNAGQSSSSNAASSKQRMRWTPELHEAFVEAVNKLGGSERATPKGVLKLMKVDGLTIYHVKSHLQKYRTARYKPETTEESSERKPVSIEELSSLDLKTGIEITEALRLQMEVQKRLHEQLEIQRNLQLRIEEQGKYLQMMFEKQCKSGVDLLKGASSTSENPSKELTNAVENSSTKDSLAVEADNKETGGEVATEKQKAPEAGETTDSPPTKRVKVHV</sequence>
<keyword evidence="3" id="KW-0805">Transcription regulation</keyword>
<evidence type="ECO:0000256" key="2">
    <source>
        <dbReference type="ARBA" id="ARBA00006783"/>
    </source>
</evidence>
<dbReference type="InterPro" id="IPR006447">
    <property type="entry name" value="Myb_dom_plants"/>
</dbReference>
<dbReference type="PANTHER" id="PTHR31499">
    <property type="entry name" value="MYB FAMILY TRANSCRIPTION FACTOR PHL11"/>
    <property type="match status" value="1"/>
</dbReference>
<evidence type="ECO:0000259" key="8">
    <source>
        <dbReference type="PROSITE" id="PS51294"/>
    </source>
</evidence>
<dbReference type="InterPro" id="IPR009057">
    <property type="entry name" value="Homeodomain-like_sf"/>
</dbReference>
<dbReference type="NCBIfam" id="TIGR01557">
    <property type="entry name" value="myb_SHAQKYF"/>
    <property type="match status" value="1"/>
</dbReference>
<evidence type="ECO:0000256" key="3">
    <source>
        <dbReference type="ARBA" id="ARBA00023015"/>
    </source>
</evidence>
<feature type="compositionally biased region" description="Basic and acidic residues" evidence="7">
    <location>
        <begin position="580"/>
        <end position="598"/>
    </location>
</feature>
<name>A0ABR0DUB2_9LAMI</name>
<evidence type="ECO:0000256" key="1">
    <source>
        <dbReference type="ARBA" id="ARBA00004123"/>
    </source>
</evidence>
<evidence type="ECO:0000313" key="10">
    <source>
        <dbReference type="Proteomes" id="UP001291926"/>
    </source>
</evidence>
<accession>A0ABR0DUB2</accession>
<dbReference type="InterPro" id="IPR025756">
    <property type="entry name" value="Myb_CC_LHEQLE"/>
</dbReference>
<comment type="subcellular location">
    <subcellularLocation>
        <location evidence="1">Nucleus</location>
    </subcellularLocation>
</comment>
<dbReference type="Proteomes" id="UP001291926">
    <property type="component" value="Unassembled WGS sequence"/>
</dbReference>
<dbReference type="Gene3D" id="1.10.10.60">
    <property type="entry name" value="Homeodomain-like"/>
    <property type="match status" value="1"/>
</dbReference>
<evidence type="ECO:0000256" key="4">
    <source>
        <dbReference type="ARBA" id="ARBA00023054"/>
    </source>
</evidence>
<proteinExistence type="inferred from homology"/>
<dbReference type="SUPFAM" id="SSF46689">
    <property type="entry name" value="Homeodomain-like"/>
    <property type="match status" value="1"/>
</dbReference>